<dbReference type="Proteomes" id="UP000887566">
    <property type="component" value="Unplaced"/>
</dbReference>
<feature type="region of interest" description="Disordered" evidence="1">
    <location>
        <begin position="208"/>
        <end position="240"/>
    </location>
</feature>
<reference evidence="3" key="1">
    <citation type="submission" date="2022-11" db="UniProtKB">
        <authorList>
            <consortium name="WormBaseParasite"/>
        </authorList>
    </citation>
    <scope>IDENTIFICATION</scope>
</reference>
<dbReference type="AlphaFoldDB" id="A0A914VC56"/>
<evidence type="ECO:0000313" key="2">
    <source>
        <dbReference type="Proteomes" id="UP000887566"/>
    </source>
</evidence>
<accession>A0A914VC56</accession>
<organism evidence="2 3">
    <name type="scientific">Plectus sambesii</name>
    <dbReference type="NCBI Taxonomy" id="2011161"/>
    <lineage>
        <taxon>Eukaryota</taxon>
        <taxon>Metazoa</taxon>
        <taxon>Ecdysozoa</taxon>
        <taxon>Nematoda</taxon>
        <taxon>Chromadorea</taxon>
        <taxon>Plectida</taxon>
        <taxon>Plectina</taxon>
        <taxon>Plectoidea</taxon>
        <taxon>Plectidae</taxon>
        <taxon>Plectus</taxon>
    </lineage>
</organism>
<dbReference type="WBParaSite" id="PSAMB.scaffold1771size27953.g14802.t1">
    <property type="protein sequence ID" value="PSAMB.scaffold1771size27953.g14802.t1"/>
    <property type="gene ID" value="PSAMB.scaffold1771size27953.g14802"/>
</dbReference>
<keyword evidence="2" id="KW-1185">Reference proteome</keyword>
<proteinExistence type="predicted"/>
<feature type="compositionally biased region" description="Basic and acidic residues" evidence="1">
    <location>
        <begin position="97"/>
        <end position="109"/>
    </location>
</feature>
<feature type="region of interest" description="Disordered" evidence="1">
    <location>
        <begin position="61"/>
        <end position="109"/>
    </location>
</feature>
<feature type="compositionally biased region" description="Basic residues" evidence="1">
    <location>
        <begin position="212"/>
        <end position="228"/>
    </location>
</feature>
<evidence type="ECO:0000313" key="3">
    <source>
        <dbReference type="WBParaSite" id="PSAMB.scaffold1771size27953.g14802.t1"/>
    </source>
</evidence>
<sequence>MRLSQAYARSLSSLRRIRLLTVVTSRPVHHPGPHMSCVCPITPDPPPSTTAATMGVQSRVHYRGAGGGDRSVPTLGPRKPPAPADSQRSKAHSIKSHGQEESERSHGQEESERVSVYVWCVSGTKNNAIPFGRQSIATRRNGRSLVPARWWWSTARETAESARKNGANCMPPPADLVPLLSPFLRKRIGVGQQPSSTARHQSVVELGPVRASGRRGRRRTSRTVKIAHRPFTSDNNQPTK</sequence>
<protein>
    <submittedName>
        <fullName evidence="3">Uncharacterized protein</fullName>
    </submittedName>
</protein>
<evidence type="ECO:0000256" key="1">
    <source>
        <dbReference type="SAM" id="MobiDB-lite"/>
    </source>
</evidence>
<name>A0A914VC56_9BILA</name>